<dbReference type="RefSeq" id="WP_099244978.1">
    <property type="nucleotide sequence ID" value="NZ_FXXP01000002.1"/>
</dbReference>
<feature type="compositionally biased region" description="Low complexity" evidence="1">
    <location>
        <begin position="40"/>
        <end position="57"/>
    </location>
</feature>
<gene>
    <name evidence="2" type="ORF">TRP8649_02073</name>
</gene>
<dbReference type="AlphaFoldDB" id="A0A238JB73"/>
<feature type="region of interest" description="Disordered" evidence="1">
    <location>
        <begin position="1"/>
        <end position="72"/>
    </location>
</feature>
<protein>
    <submittedName>
        <fullName evidence="2">Uncharacterized protein</fullName>
    </submittedName>
</protein>
<dbReference type="Proteomes" id="UP000225972">
    <property type="component" value="Unassembled WGS sequence"/>
</dbReference>
<dbReference type="OrthoDB" id="6388170at2"/>
<keyword evidence="3" id="KW-1185">Reference proteome</keyword>
<accession>A0A238JB73</accession>
<evidence type="ECO:0000313" key="2">
    <source>
        <dbReference type="EMBL" id="SMX27961.1"/>
    </source>
</evidence>
<name>A0A238JB73_9RHOB</name>
<evidence type="ECO:0000313" key="3">
    <source>
        <dbReference type="Proteomes" id="UP000225972"/>
    </source>
</evidence>
<proteinExistence type="predicted"/>
<dbReference type="EMBL" id="FXXP01000002">
    <property type="protein sequence ID" value="SMX27961.1"/>
    <property type="molecule type" value="Genomic_DNA"/>
</dbReference>
<organism evidence="2 3">
    <name type="scientific">Pelagimonas phthalicica</name>
    <dbReference type="NCBI Taxonomy" id="1037362"/>
    <lineage>
        <taxon>Bacteria</taxon>
        <taxon>Pseudomonadati</taxon>
        <taxon>Pseudomonadota</taxon>
        <taxon>Alphaproteobacteria</taxon>
        <taxon>Rhodobacterales</taxon>
        <taxon>Roseobacteraceae</taxon>
        <taxon>Pelagimonas</taxon>
    </lineage>
</organism>
<reference evidence="3" key="1">
    <citation type="submission" date="2017-05" db="EMBL/GenBank/DDBJ databases">
        <authorList>
            <person name="Rodrigo-Torres L."/>
            <person name="Arahal R. D."/>
            <person name="Lucena T."/>
        </authorList>
    </citation>
    <scope>NUCLEOTIDE SEQUENCE [LARGE SCALE GENOMIC DNA]</scope>
    <source>
        <strain evidence="3">CECT 8649</strain>
    </source>
</reference>
<sequence>MKRMEKSTQEMLSKMTLANSRATIMPPTPQGSETLRVPQKSSLQASATKKAASAKPSEPVKEEVFSEPNINRRPVGDEKFSYTVQIRRRIDGKQHSLSKTFTRLPAAKSWRNNRLLEIEERGFPLHVVAKNNNC</sequence>
<evidence type="ECO:0000256" key="1">
    <source>
        <dbReference type="SAM" id="MobiDB-lite"/>
    </source>
</evidence>